<dbReference type="PANTHER" id="PTHR30329">
    <property type="entry name" value="STATOR ELEMENT OF FLAGELLAR MOTOR COMPLEX"/>
    <property type="match status" value="1"/>
</dbReference>
<dbReference type="KEGG" id="lby:Lbys_1013"/>
<comment type="subcellular location">
    <subcellularLocation>
        <location evidence="1">Cell outer membrane</location>
    </subcellularLocation>
</comment>
<dbReference type="Proteomes" id="UP000007435">
    <property type="component" value="Chromosome"/>
</dbReference>
<evidence type="ECO:0000256" key="2">
    <source>
        <dbReference type="ARBA" id="ARBA00023136"/>
    </source>
</evidence>
<dbReference type="PANTHER" id="PTHR30329:SF21">
    <property type="entry name" value="LIPOPROTEIN YIAD-RELATED"/>
    <property type="match status" value="1"/>
</dbReference>
<dbReference type="InterPro" id="IPR006664">
    <property type="entry name" value="OMP_bac"/>
</dbReference>
<protein>
    <submittedName>
        <fullName evidence="6">OmpA/MotB domain protein</fullName>
    </submittedName>
</protein>
<evidence type="ECO:0000313" key="7">
    <source>
        <dbReference type="Proteomes" id="UP000007435"/>
    </source>
</evidence>
<dbReference type="Pfam" id="PF00691">
    <property type="entry name" value="OmpA"/>
    <property type="match status" value="1"/>
</dbReference>
<dbReference type="GO" id="GO:0009279">
    <property type="term" value="C:cell outer membrane"/>
    <property type="evidence" value="ECO:0007669"/>
    <property type="project" value="UniProtKB-SubCell"/>
</dbReference>
<sequence length="800" mass="88799">MKFRLFLGAIAISTLSYAQDVEKIRLQVRVVNSLDGSEIKNAGIKVAYRDQNIPLKSDKKKSFYEILKGGELKVIAEAGNFYSETQSFDTELLYDEDILEIKLNPKSFTSTRLAVVDSKSNTPITAQVDLSGLNLNQKYSTTNSPIDISVTEKGEYQLSISAAGYQSKRLSTHIDPSKDQEILVSLDPLPSTFKLLAINKESRQEITSFSKFEVLGKNLVWEERTKVLNADKGQKISINIEAPGFEPLQKSLDLEQNQITLELTPISLAAFTIKVVNLRTKADTKANIEVKSPTGEVLQAYTGQNFVPKEEGTYEFTYKSENGGSYSHKENTVRAKGQIIPITLEITPPYQTTFVVLDQETKSPIPSPSLTIKTEDGKIVEGKDLTFTFYEKHTLTYDLSAPGYERISGSVDVNDAGTVNLPLKKLPTIHYVSQEYSLIDSYTEKPILKSQLFLLDANKQPVETLYNASKGTYLATKVIAGQSYSLDIKAEGYQNYSAPTSNQEGSHIIKLEPSGLQEYTFQFIDDYTKEKIVVKSLFVNNAANKQVPLNSTEDGFKATFLPNAALDLKFEAEGYETKSLKVAAFNGEPLALRKSTYPLALKFTPSLTEEQSNKAKIVITQGKSKTIKGTWEDGVYHLLTDPAQLLDMEINVPGYHPYIGSLNRSQVAQMEANITLTPLPTAPEKMEAKVGKSYVLTGVNFEQSQTTMLPGSEDKLAEVLQFMKDHPNVKIEIIGHTEKAGDERQNVRLSEFRARTVANWLFNKGIASSRITTAGKGSAEPIDPNDAAVNRRIEVKVVEE</sequence>
<keyword evidence="2 4" id="KW-0472">Membrane</keyword>
<dbReference type="HOGENOM" id="CLU_351533_0_0_10"/>
<dbReference type="STRING" id="649349.Lbys_1013"/>
<reference evidence="6 7" key="2">
    <citation type="journal article" date="2011" name="Stand. Genomic Sci.">
        <title>Complete genome sequence of Leadbetterella byssophila type strain (4M15).</title>
        <authorList>
            <person name="Abt B."/>
            <person name="Teshima H."/>
            <person name="Lucas S."/>
            <person name="Lapidus A."/>
            <person name="Del Rio T.G."/>
            <person name="Nolan M."/>
            <person name="Tice H."/>
            <person name="Cheng J.F."/>
            <person name="Pitluck S."/>
            <person name="Liolios K."/>
            <person name="Pagani I."/>
            <person name="Ivanova N."/>
            <person name="Mavromatis K."/>
            <person name="Pati A."/>
            <person name="Tapia R."/>
            <person name="Han C."/>
            <person name="Goodwin L."/>
            <person name="Chen A."/>
            <person name="Palaniappan K."/>
            <person name="Land M."/>
            <person name="Hauser L."/>
            <person name="Chang Y.J."/>
            <person name="Jeffries C.D."/>
            <person name="Rohde M."/>
            <person name="Goker M."/>
            <person name="Tindall B.J."/>
            <person name="Detter J.C."/>
            <person name="Woyke T."/>
            <person name="Bristow J."/>
            <person name="Eisen J.A."/>
            <person name="Markowitz V."/>
            <person name="Hugenholtz P."/>
            <person name="Klenk H.P."/>
            <person name="Kyrpides N.C."/>
        </authorList>
    </citation>
    <scope>NUCLEOTIDE SEQUENCE [LARGE SCALE GENOMIC DNA]</scope>
    <source>
        <strain evidence="7">DSM 17132 / JCM 16389 / KACC 11308 / NBRC 106382 / 4M15</strain>
    </source>
</reference>
<dbReference type="InterPro" id="IPR050330">
    <property type="entry name" value="Bact_OuterMem_StrucFunc"/>
</dbReference>
<gene>
    <name evidence="6" type="ordered locus">Lbys_1013</name>
</gene>
<feature type="domain" description="OmpA-like" evidence="5">
    <location>
        <begin position="690"/>
        <end position="800"/>
    </location>
</feature>
<dbReference type="SUPFAM" id="SSF103088">
    <property type="entry name" value="OmpA-like"/>
    <property type="match status" value="1"/>
</dbReference>
<keyword evidence="3" id="KW-0998">Cell outer membrane</keyword>
<accession>E4RS91</accession>
<name>E4RS91_LEAB4</name>
<dbReference type="OrthoDB" id="911314at2"/>
<dbReference type="Gene3D" id="3.30.1330.60">
    <property type="entry name" value="OmpA-like domain"/>
    <property type="match status" value="1"/>
</dbReference>
<proteinExistence type="predicted"/>
<evidence type="ECO:0000259" key="5">
    <source>
        <dbReference type="PROSITE" id="PS51123"/>
    </source>
</evidence>
<evidence type="ECO:0000256" key="3">
    <source>
        <dbReference type="ARBA" id="ARBA00023237"/>
    </source>
</evidence>
<evidence type="ECO:0000313" key="6">
    <source>
        <dbReference type="EMBL" id="ADQ16743.1"/>
    </source>
</evidence>
<dbReference type="InterPro" id="IPR036737">
    <property type="entry name" value="OmpA-like_sf"/>
</dbReference>
<dbReference type="InterPro" id="IPR006665">
    <property type="entry name" value="OmpA-like"/>
</dbReference>
<organism evidence="6 7">
    <name type="scientific">Leadbetterella byssophila (strain DSM 17132 / JCM 16389 / KACC 11308 / NBRC 106382 / 4M15)</name>
    <dbReference type="NCBI Taxonomy" id="649349"/>
    <lineage>
        <taxon>Bacteria</taxon>
        <taxon>Pseudomonadati</taxon>
        <taxon>Bacteroidota</taxon>
        <taxon>Cytophagia</taxon>
        <taxon>Cytophagales</taxon>
        <taxon>Leadbetterellaceae</taxon>
        <taxon>Leadbetterella</taxon>
    </lineage>
</organism>
<evidence type="ECO:0000256" key="4">
    <source>
        <dbReference type="PROSITE-ProRule" id="PRU00473"/>
    </source>
</evidence>
<dbReference type="PROSITE" id="PS51123">
    <property type="entry name" value="OMPA_2"/>
    <property type="match status" value="1"/>
</dbReference>
<evidence type="ECO:0000256" key="1">
    <source>
        <dbReference type="ARBA" id="ARBA00004442"/>
    </source>
</evidence>
<dbReference type="CDD" id="cd07185">
    <property type="entry name" value="OmpA_C-like"/>
    <property type="match status" value="1"/>
</dbReference>
<dbReference type="AlphaFoldDB" id="E4RS91"/>
<keyword evidence="7" id="KW-1185">Reference proteome</keyword>
<dbReference type="RefSeq" id="WP_013407794.1">
    <property type="nucleotide sequence ID" value="NC_014655.1"/>
</dbReference>
<dbReference type="PRINTS" id="PR01021">
    <property type="entry name" value="OMPADOMAIN"/>
</dbReference>
<dbReference type="eggNOG" id="COG2885">
    <property type="taxonomic scope" value="Bacteria"/>
</dbReference>
<dbReference type="EMBL" id="CP002305">
    <property type="protein sequence ID" value="ADQ16743.1"/>
    <property type="molecule type" value="Genomic_DNA"/>
</dbReference>
<reference key="1">
    <citation type="submission" date="2010-11" db="EMBL/GenBank/DDBJ databases">
        <title>The complete genome of Leadbetterella byssophila DSM 17132.</title>
        <authorList>
            <consortium name="US DOE Joint Genome Institute (JGI-PGF)"/>
            <person name="Lucas S."/>
            <person name="Copeland A."/>
            <person name="Lapidus A."/>
            <person name="Glavina del Rio T."/>
            <person name="Dalin E."/>
            <person name="Tice H."/>
            <person name="Bruce D."/>
            <person name="Goodwin L."/>
            <person name="Pitluck S."/>
            <person name="Kyrpides N."/>
            <person name="Mavromatis K."/>
            <person name="Ivanova N."/>
            <person name="Teshima H."/>
            <person name="Brettin T."/>
            <person name="Detter J.C."/>
            <person name="Han C."/>
            <person name="Tapia R."/>
            <person name="Land M."/>
            <person name="Hauser L."/>
            <person name="Markowitz V."/>
            <person name="Cheng J.-F."/>
            <person name="Hugenholtz P."/>
            <person name="Woyke T."/>
            <person name="Wu D."/>
            <person name="Tindall B."/>
            <person name="Pomrenke H.G."/>
            <person name="Brambilla E."/>
            <person name="Klenk H.-P."/>
            <person name="Eisen J.A."/>
        </authorList>
    </citation>
    <scope>NUCLEOTIDE SEQUENCE [LARGE SCALE GENOMIC DNA]</scope>
    <source>
        <strain>DSM 17132</strain>
    </source>
</reference>